<proteinExistence type="predicted"/>
<organism evidence="2 3">
    <name type="scientific">Mycolicibacter sinensis (strain JDM601)</name>
    <name type="common">Mycobacterium sinense</name>
    <dbReference type="NCBI Taxonomy" id="875328"/>
    <lineage>
        <taxon>Bacteria</taxon>
        <taxon>Bacillati</taxon>
        <taxon>Actinomycetota</taxon>
        <taxon>Actinomycetes</taxon>
        <taxon>Mycobacteriales</taxon>
        <taxon>Mycobacteriaceae</taxon>
        <taxon>Mycolicibacter</taxon>
    </lineage>
</organism>
<dbReference type="STRING" id="875328.JDM601_2097"/>
<keyword evidence="3" id="KW-1185">Reference proteome</keyword>
<reference evidence="2 3" key="1">
    <citation type="journal article" date="2011" name="J. Bacteriol.">
        <title>Complete genome sequence of a novel clinical isolate, the nontuberculous Mycobacterium strain JDM601.</title>
        <authorList>
            <person name="Zhang Z.Y."/>
            <person name="Sun Z.Q."/>
            <person name="Wang Z.L."/>
            <person name="Wen Z.L."/>
            <person name="Sun Q.W."/>
            <person name="Zhu Z.Q."/>
            <person name="Song Y.Z."/>
            <person name="Zhao J.W."/>
            <person name="Wang H.H."/>
            <person name="Zhang S.L."/>
            <person name="Guo X.K."/>
        </authorList>
    </citation>
    <scope>NUCLEOTIDE SEQUENCE [LARGE SCALE GENOMIC DNA]</scope>
    <source>
        <strain evidence="2 3">JDM601</strain>
    </source>
</reference>
<feature type="region of interest" description="Disordered" evidence="1">
    <location>
        <begin position="1"/>
        <end position="48"/>
    </location>
</feature>
<name>F5YSU5_MYCSD</name>
<dbReference type="KEGG" id="mjd:JDM601_2097"/>
<evidence type="ECO:0000313" key="3">
    <source>
        <dbReference type="Proteomes" id="UP000009224"/>
    </source>
</evidence>
<dbReference type="HOGENOM" id="CLU_2845175_0_0_11"/>
<sequence>MPYPRPRLSRLGRPKAEWAHRRPGIRNGTPPAHPVAGETLHDTGGDAGLHRVVMHEPNVSEPAGG</sequence>
<dbReference type="Proteomes" id="UP000009224">
    <property type="component" value="Chromosome"/>
</dbReference>
<gene>
    <name evidence="2" type="ordered locus">JDM601_2097</name>
</gene>
<dbReference type="AlphaFoldDB" id="F5YSU5"/>
<dbReference type="EMBL" id="CP002329">
    <property type="protein sequence ID" value="AEF36097.1"/>
    <property type="molecule type" value="Genomic_DNA"/>
</dbReference>
<accession>F5YSU5</accession>
<evidence type="ECO:0000313" key="2">
    <source>
        <dbReference type="EMBL" id="AEF36097.1"/>
    </source>
</evidence>
<protein>
    <submittedName>
        <fullName evidence="2">Uncharacterized protein</fullName>
    </submittedName>
</protein>
<evidence type="ECO:0000256" key="1">
    <source>
        <dbReference type="SAM" id="MobiDB-lite"/>
    </source>
</evidence>